<accession>A0A6J5SUX5</accession>
<protein>
    <submittedName>
        <fullName evidence="1">Uncharacterized protein</fullName>
    </submittedName>
</protein>
<proteinExistence type="predicted"/>
<name>A0A6J5SUX5_9CAUD</name>
<dbReference type="EMBL" id="LR797460">
    <property type="protein sequence ID" value="CAB4218237.1"/>
    <property type="molecule type" value="Genomic_DNA"/>
</dbReference>
<sequence>MAKGYTFAQLSAAVKRLAGTWNKDFVEMVTCEVTAVDASARTCDVVQVGGRADTPILGVNLQAENNDGLLQIPTIGSQVKVALSVHNDPFVIAFGDVDEVYIRFQTAGKIQLGDGTLDGLVKVNSLVTRLNNLEKKVNDIVSKFATHVHSGVTTGGGVSGTTATPVVGSLTPTVKADIENSKIKQGV</sequence>
<organism evidence="1">
    <name type="scientific">uncultured Caudovirales phage</name>
    <dbReference type="NCBI Taxonomy" id="2100421"/>
    <lineage>
        <taxon>Viruses</taxon>
        <taxon>Duplodnaviria</taxon>
        <taxon>Heunggongvirae</taxon>
        <taxon>Uroviricota</taxon>
        <taxon>Caudoviricetes</taxon>
        <taxon>Peduoviridae</taxon>
        <taxon>Maltschvirus</taxon>
        <taxon>Maltschvirus maltsch</taxon>
    </lineage>
</organism>
<evidence type="ECO:0000313" key="1">
    <source>
        <dbReference type="EMBL" id="CAB4218237.1"/>
    </source>
</evidence>
<reference evidence="1" key="1">
    <citation type="submission" date="2020-05" db="EMBL/GenBank/DDBJ databases">
        <authorList>
            <person name="Chiriac C."/>
            <person name="Salcher M."/>
            <person name="Ghai R."/>
            <person name="Kavagutti S V."/>
        </authorList>
    </citation>
    <scope>NUCLEOTIDE SEQUENCE</scope>
</reference>
<gene>
    <name evidence="1" type="ORF">UFOVP1596_9</name>
</gene>